<protein>
    <recommendedName>
        <fullName evidence="5">F-box domain-containing protein</fullName>
    </recommendedName>
</protein>
<dbReference type="InterPro" id="IPR055357">
    <property type="entry name" value="LRR_At1g61320_AtMIF1"/>
</dbReference>
<feature type="domain" description="FBD" evidence="2">
    <location>
        <begin position="388"/>
        <end position="426"/>
    </location>
</feature>
<dbReference type="Pfam" id="PF23622">
    <property type="entry name" value="LRR_At1g61320_AtMIF1"/>
    <property type="match status" value="1"/>
</dbReference>
<dbReference type="Pfam" id="PF08387">
    <property type="entry name" value="FBD"/>
    <property type="match status" value="1"/>
</dbReference>
<evidence type="ECO:0000259" key="2">
    <source>
        <dbReference type="Pfam" id="PF08387"/>
    </source>
</evidence>
<feature type="region of interest" description="Disordered" evidence="1">
    <location>
        <begin position="350"/>
        <end position="378"/>
    </location>
</feature>
<dbReference type="Gene3D" id="3.80.10.10">
    <property type="entry name" value="Ribonuclease Inhibitor"/>
    <property type="match status" value="1"/>
</dbReference>
<dbReference type="AlphaFoldDB" id="A0A0A8YQ53"/>
<dbReference type="InterPro" id="IPR006566">
    <property type="entry name" value="FBD"/>
</dbReference>
<reference evidence="4" key="1">
    <citation type="submission" date="2014-09" db="EMBL/GenBank/DDBJ databases">
        <authorList>
            <person name="Magalhaes I.L.F."/>
            <person name="Oliveira U."/>
            <person name="Santos F.R."/>
            <person name="Vidigal T.H.D.A."/>
            <person name="Brescovit A.D."/>
            <person name="Santos A.J."/>
        </authorList>
    </citation>
    <scope>NUCLEOTIDE SEQUENCE</scope>
    <source>
        <tissue evidence="4">Shoot tissue taken approximately 20 cm above the soil surface</tissue>
    </source>
</reference>
<name>A0A0A8YQ53_ARUDO</name>
<dbReference type="PANTHER" id="PTHR34145:SF28">
    <property type="entry name" value="F-BOX DOMAIN-CONTAINING PROTEIN"/>
    <property type="match status" value="1"/>
</dbReference>
<proteinExistence type="predicted"/>
<dbReference type="PANTHER" id="PTHR34145">
    <property type="entry name" value="OS02G0105600 PROTEIN"/>
    <property type="match status" value="1"/>
</dbReference>
<dbReference type="SUPFAM" id="SSF52047">
    <property type="entry name" value="RNI-like"/>
    <property type="match status" value="1"/>
</dbReference>
<dbReference type="SUPFAM" id="SSF81383">
    <property type="entry name" value="F-box domain"/>
    <property type="match status" value="1"/>
</dbReference>
<evidence type="ECO:0000313" key="4">
    <source>
        <dbReference type="EMBL" id="JAD27010.1"/>
    </source>
</evidence>
<accession>A0A0A8YQ53</accession>
<dbReference type="EMBL" id="GBRH01270885">
    <property type="protein sequence ID" value="JAD27010.1"/>
    <property type="molecule type" value="Transcribed_RNA"/>
</dbReference>
<dbReference type="InterPro" id="IPR032675">
    <property type="entry name" value="LRR_dom_sf"/>
</dbReference>
<sequence>MARRPRKRRRRHAAAVGAVAAAGSPDCFSHLNDDLLRIIVSRLPVRSAASLAAASRHFRAQVPPLIDRVDSLTLHEPHFPVALHDAPPLRLRRLAVAPHAAIPPSSFRPILQTAAGHGVSEISVRLPRRSRLPKNVFSVRSLAALTLDTCAVPRWSVVVCPCLRTLRLRHVAIHQETINSIIASASCLETLEMTYCTGHGSMGGGCTVESSSVRNLVFRPVLKQEEATIRATGLRTVTLHTRSKARRLELAPAPEVRKAYLHIAKARNMESFRVRPFLDAGTKLNSLTLRCQAMKLLSSEYEDIPKLRVTFRDLRILSVSLNLSSDRELVFLLKLLERCPNLQQFALSAAEKDNENTPPAQTDNGNRDNDNTLPPPCFTDHKERLANIPCLTCSLMRFKFIGFKPEEYQKKLMVFLLTRAKNLKKVGVEFEKSQAAAVKEILSVRRALIQRTSNKYTGYYTELEYS</sequence>
<dbReference type="InterPro" id="IPR036047">
    <property type="entry name" value="F-box-like_dom_sf"/>
</dbReference>
<evidence type="ECO:0000259" key="3">
    <source>
        <dbReference type="Pfam" id="PF23622"/>
    </source>
</evidence>
<evidence type="ECO:0000256" key="1">
    <source>
        <dbReference type="SAM" id="MobiDB-lite"/>
    </source>
</evidence>
<dbReference type="InterPro" id="IPR053772">
    <property type="entry name" value="At1g61320/At1g61330-like"/>
</dbReference>
<organism evidence="4">
    <name type="scientific">Arundo donax</name>
    <name type="common">Giant reed</name>
    <name type="synonym">Donax arundinaceus</name>
    <dbReference type="NCBI Taxonomy" id="35708"/>
    <lineage>
        <taxon>Eukaryota</taxon>
        <taxon>Viridiplantae</taxon>
        <taxon>Streptophyta</taxon>
        <taxon>Embryophyta</taxon>
        <taxon>Tracheophyta</taxon>
        <taxon>Spermatophyta</taxon>
        <taxon>Magnoliopsida</taxon>
        <taxon>Liliopsida</taxon>
        <taxon>Poales</taxon>
        <taxon>Poaceae</taxon>
        <taxon>PACMAD clade</taxon>
        <taxon>Arundinoideae</taxon>
        <taxon>Arundineae</taxon>
        <taxon>Arundo</taxon>
    </lineage>
</organism>
<feature type="domain" description="At1g61320/AtMIF1 LRR" evidence="3">
    <location>
        <begin position="104"/>
        <end position="357"/>
    </location>
</feature>
<evidence type="ECO:0008006" key="5">
    <source>
        <dbReference type="Google" id="ProtNLM"/>
    </source>
</evidence>
<reference evidence="4" key="2">
    <citation type="journal article" date="2015" name="Data Brief">
        <title>Shoot transcriptome of the giant reed, Arundo donax.</title>
        <authorList>
            <person name="Barrero R.A."/>
            <person name="Guerrero F.D."/>
            <person name="Moolhuijzen P."/>
            <person name="Goolsby J.A."/>
            <person name="Tidwell J."/>
            <person name="Bellgard S.E."/>
            <person name="Bellgard M.I."/>
        </authorList>
    </citation>
    <scope>NUCLEOTIDE SEQUENCE</scope>
    <source>
        <tissue evidence="4">Shoot tissue taken approximately 20 cm above the soil surface</tissue>
    </source>
</reference>